<organism evidence="2">
    <name type="scientific">Odontella aurita</name>
    <dbReference type="NCBI Taxonomy" id="265563"/>
    <lineage>
        <taxon>Eukaryota</taxon>
        <taxon>Sar</taxon>
        <taxon>Stramenopiles</taxon>
        <taxon>Ochrophyta</taxon>
        <taxon>Bacillariophyta</taxon>
        <taxon>Mediophyceae</taxon>
        <taxon>Biddulphiophycidae</taxon>
        <taxon>Eupodiscales</taxon>
        <taxon>Odontellaceae</taxon>
        <taxon>Odontella</taxon>
    </lineage>
</organism>
<dbReference type="InterPro" id="IPR045000">
    <property type="entry name" value="TR"/>
</dbReference>
<dbReference type="PANTHER" id="PTHR42898:SF6">
    <property type="entry name" value="NADP-DEPENDENT MANNITOL DEHYDROGENASE"/>
    <property type="match status" value="1"/>
</dbReference>
<dbReference type="Pfam" id="PF13561">
    <property type="entry name" value="adh_short_C2"/>
    <property type="match status" value="1"/>
</dbReference>
<dbReference type="SUPFAM" id="SSF51735">
    <property type="entry name" value="NAD(P)-binding Rossmann-fold domains"/>
    <property type="match status" value="1"/>
</dbReference>
<dbReference type="InterPro" id="IPR002347">
    <property type="entry name" value="SDR_fam"/>
</dbReference>
<gene>
    <name evidence="2" type="ORF">OAUR00152_LOCUS3834</name>
</gene>
<evidence type="ECO:0000313" key="2">
    <source>
        <dbReference type="EMBL" id="CAE2209086.1"/>
    </source>
</evidence>
<dbReference type="InterPro" id="IPR020904">
    <property type="entry name" value="Sc_DH/Rdtase_CS"/>
</dbReference>
<dbReference type="InterPro" id="IPR036291">
    <property type="entry name" value="NAD(P)-bd_dom_sf"/>
</dbReference>
<dbReference type="AlphaFoldDB" id="A0A7S4HU24"/>
<dbReference type="Gene3D" id="3.40.50.720">
    <property type="entry name" value="NAD(P)-binding Rossmann-like Domain"/>
    <property type="match status" value="1"/>
</dbReference>
<dbReference type="PROSITE" id="PS00061">
    <property type="entry name" value="ADH_SHORT"/>
    <property type="match status" value="1"/>
</dbReference>
<dbReference type="FunFam" id="3.40.50.720:FF:000084">
    <property type="entry name" value="Short-chain dehydrogenase reductase"/>
    <property type="match status" value="1"/>
</dbReference>
<evidence type="ECO:0000256" key="1">
    <source>
        <dbReference type="ARBA" id="ARBA00023002"/>
    </source>
</evidence>
<dbReference type="GO" id="GO:0016491">
    <property type="term" value="F:oxidoreductase activity"/>
    <property type="evidence" value="ECO:0007669"/>
    <property type="project" value="UniProtKB-KW"/>
</dbReference>
<protein>
    <submittedName>
        <fullName evidence="2">Uncharacterized protein</fullName>
    </submittedName>
</protein>
<dbReference type="EMBL" id="HBKQ01005636">
    <property type="protein sequence ID" value="CAE2209086.1"/>
    <property type="molecule type" value="Transcribed_RNA"/>
</dbReference>
<name>A0A7S4HU24_9STRA</name>
<reference evidence="2" key="1">
    <citation type="submission" date="2021-01" db="EMBL/GenBank/DDBJ databases">
        <authorList>
            <person name="Corre E."/>
            <person name="Pelletier E."/>
            <person name="Niang G."/>
            <person name="Scheremetjew M."/>
            <person name="Finn R."/>
            <person name="Kale V."/>
            <person name="Holt S."/>
            <person name="Cochrane G."/>
            <person name="Meng A."/>
            <person name="Brown T."/>
            <person name="Cohen L."/>
        </authorList>
    </citation>
    <scope>NUCLEOTIDE SEQUENCE</scope>
    <source>
        <strain evidence="2">Isolate 1302-5</strain>
    </source>
</reference>
<dbReference type="PRINTS" id="PR00080">
    <property type="entry name" value="SDRFAMILY"/>
</dbReference>
<accession>A0A7S4HU24</accession>
<sequence length="275" mass="29284">MPLSANGLTESWSLKSKLMVVTGGTKGIGFATVQSLLAHGAEGVLICARGDFNISDIQSQFPDSRVYGVQCDISTKEGRSKLVAEAEKAFGDKLHGLINNVGVNVRKEIIEQTEEEYHQIMKTNIDATYFLCKEFKSMLENAASADGGSAVVNVASAAGVGSTGTGAAYGMSKAAMIHLTKILACEWAKLNIRVNAIAPWMTMTPMLEEAVKGDPSQLDKVKEWTPMHRLATVEDIAGPITYLCMPSSRYITGQVISVDGGLSAQSFDGPCATPS</sequence>
<dbReference type="PANTHER" id="PTHR42898">
    <property type="entry name" value="TROPINONE REDUCTASE"/>
    <property type="match status" value="1"/>
</dbReference>
<keyword evidence="1" id="KW-0560">Oxidoreductase</keyword>
<dbReference type="PRINTS" id="PR00081">
    <property type="entry name" value="GDHRDH"/>
</dbReference>
<proteinExistence type="predicted"/>